<sequence>MEPVDVHGERVLVQPVKGDGLRIWRRARETHPDRYPVLVLDAEDALEPDYRHRDSPADILARADRVVLPAPPPRDRGTGDEGYHLDRYDVAHHGEPELLVLLPRPEPWAAFAYLDSWCHLSGWKPEVLVAAARDWHTRYGAEPTVIGLACGFEVSRPPTGPADAERLAAEHQLFAPLTAGTTELAYARALPQLRRWCLYNRP</sequence>
<evidence type="ECO:0000313" key="3">
    <source>
        <dbReference type="Proteomes" id="UP001519863"/>
    </source>
</evidence>
<dbReference type="InterPro" id="IPR025349">
    <property type="entry name" value="DUF4253"/>
</dbReference>
<comment type="caution">
    <text evidence="2">The sequence shown here is derived from an EMBL/GenBank/DDBJ whole genome shotgun (WGS) entry which is preliminary data.</text>
</comment>
<evidence type="ECO:0000259" key="1">
    <source>
        <dbReference type="Pfam" id="PF14062"/>
    </source>
</evidence>
<dbReference type="RefSeq" id="WP_220145320.1">
    <property type="nucleotide sequence ID" value="NZ_JAHXZI010000009.1"/>
</dbReference>
<gene>
    <name evidence="2" type="ORF">KZ829_19405</name>
</gene>
<proteinExistence type="predicted"/>
<name>A0ABS7B4V6_9ACTN</name>
<organism evidence="2 3">
    <name type="scientific">Actinoplanes hulinensis</name>
    <dbReference type="NCBI Taxonomy" id="1144547"/>
    <lineage>
        <taxon>Bacteria</taxon>
        <taxon>Bacillati</taxon>
        <taxon>Actinomycetota</taxon>
        <taxon>Actinomycetes</taxon>
        <taxon>Micromonosporales</taxon>
        <taxon>Micromonosporaceae</taxon>
        <taxon>Actinoplanes</taxon>
    </lineage>
</organism>
<evidence type="ECO:0000313" key="2">
    <source>
        <dbReference type="EMBL" id="MBW6435912.1"/>
    </source>
</evidence>
<keyword evidence="3" id="KW-1185">Reference proteome</keyword>
<protein>
    <submittedName>
        <fullName evidence="2">DUF4253 domain-containing protein</fullName>
    </submittedName>
</protein>
<feature type="domain" description="DUF4253" evidence="1">
    <location>
        <begin position="99"/>
        <end position="198"/>
    </location>
</feature>
<dbReference type="EMBL" id="JAHXZI010000009">
    <property type="protein sequence ID" value="MBW6435912.1"/>
    <property type="molecule type" value="Genomic_DNA"/>
</dbReference>
<dbReference type="Pfam" id="PF14062">
    <property type="entry name" value="DUF4253"/>
    <property type="match status" value="1"/>
</dbReference>
<dbReference type="Proteomes" id="UP001519863">
    <property type="component" value="Unassembled WGS sequence"/>
</dbReference>
<reference evidence="2 3" key="1">
    <citation type="journal article" date="2013" name="Antonie Van Leeuwenhoek">
        <title>Actinoplanes hulinensis sp. nov., a novel actinomycete isolated from soybean root (Glycine max (L.) Merr).</title>
        <authorList>
            <person name="Shen Y."/>
            <person name="Liu C."/>
            <person name="Wang X."/>
            <person name="Zhao J."/>
            <person name="Jia F."/>
            <person name="Zhang Y."/>
            <person name="Wang L."/>
            <person name="Yang D."/>
            <person name="Xiang W."/>
        </authorList>
    </citation>
    <scope>NUCLEOTIDE SEQUENCE [LARGE SCALE GENOMIC DNA]</scope>
    <source>
        <strain evidence="2 3">NEAU-M9</strain>
    </source>
</reference>
<accession>A0ABS7B4V6</accession>